<name>A0A7U2I4G7_PHANO</name>
<sequence>MSRSRLICISLAASETLFPQGLPCAIAVNCSAARNHSFPSCFPKYLSRARTVPSRVLAVCIPSSVATLSWAAYATCAFHLQNWA</sequence>
<keyword evidence="3" id="KW-1185">Reference proteome</keyword>
<reference evidence="3" key="1">
    <citation type="journal article" date="2021" name="BMC Genomics">
        <title>Chromosome-level genome assembly and manually-curated proteome of model necrotroph Parastagonospora nodorum Sn15 reveals a genome-wide trove of candidate effector homologs, and redundancy of virulence-related functions within an accessory chromosome.</title>
        <authorList>
            <person name="Bertazzoni S."/>
            <person name="Jones D.A.B."/>
            <person name="Phan H.T."/>
            <person name="Tan K.-C."/>
            <person name="Hane J.K."/>
        </authorList>
    </citation>
    <scope>NUCLEOTIDE SEQUENCE [LARGE SCALE GENOMIC DNA]</scope>
    <source>
        <strain evidence="3">SN15 / ATCC MYA-4574 / FGSC 10173)</strain>
    </source>
</reference>
<dbReference type="EMBL" id="CP069031">
    <property type="protein sequence ID" value="QRC99087.1"/>
    <property type="molecule type" value="Genomic_DNA"/>
</dbReference>
<evidence type="ECO:0000313" key="2">
    <source>
        <dbReference type="EMBL" id="QRC99087.1"/>
    </source>
</evidence>
<dbReference type="VEuPathDB" id="FungiDB:JI435_304630"/>
<keyword evidence="1" id="KW-1133">Transmembrane helix</keyword>
<gene>
    <name evidence="2" type="ORF">JI435_304630</name>
</gene>
<protein>
    <submittedName>
        <fullName evidence="2">Uncharacterized protein</fullName>
    </submittedName>
</protein>
<dbReference type="Proteomes" id="UP000663193">
    <property type="component" value="Chromosome 9"/>
</dbReference>
<evidence type="ECO:0000313" key="3">
    <source>
        <dbReference type="Proteomes" id="UP000663193"/>
    </source>
</evidence>
<accession>A0A7U2I4G7</accession>
<feature type="transmembrane region" description="Helical" evidence="1">
    <location>
        <begin position="56"/>
        <end position="80"/>
    </location>
</feature>
<dbReference type="AlphaFoldDB" id="A0A7U2I4G7"/>
<proteinExistence type="predicted"/>
<evidence type="ECO:0000256" key="1">
    <source>
        <dbReference type="SAM" id="Phobius"/>
    </source>
</evidence>
<organism evidence="2 3">
    <name type="scientific">Phaeosphaeria nodorum (strain SN15 / ATCC MYA-4574 / FGSC 10173)</name>
    <name type="common">Glume blotch fungus</name>
    <name type="synonym">Parastagonospora nodorum</name>
    <dbReference type="NCBI Taxonomy" id="321614"/>
    <lineage>
        <taxon>Eukaryota</taxon>
        <taxon>Fungi</taxon>
        <taxon>Dikarya</taxon>
        <taxon>Ascomycota</taxon>
        <taxon>Pezizomycotina</taxon>
        <taxon>Dothideomycetes</taxon>
        <taxon>Pleosporomycetidae</taxon>
        <taxon>Pleosporales</taxon>
        <taxon>Pleosporineae</taxon>
        <taxon>Phaeosphaeriaceae</taxon>
        <taxon>Parastagonospora</taxon>
    </lineage>
</organism>
<keyword evidence="1" id="KW-0812">Transmembrane</keyword>
<keyword evidence="1" id="KW-0472">Membrane</keyword>